<name>A0A9X4GXJ8_9FIRM</name>
<evidence type="ECO:0000256" key="1">
    <source>
        <dbReference type="ARBA" id="ARBA00023002"/>
    </source>
</evidence>
<dbReference type="Pfam" id="PF01558">
    <property type="entry name" value="POR"/>
    <property type="match status" value="1"/>
</dbReference>
<sequence>MKNKYDFLFAGVGGQGTILASDILSEVGMRSGYDVKKSEVHGMSQRGGAVESHVRWGEKVYSPLIEEGNTDFLLAFEMLEAARWPHFTAANTVALINRHQIFPPSVNLGQAKYPEENEIESILAGAGAKVVWVDGAAKALELGNAALGGVVLIGALSTYLDEPVEVWEKTIVELVPAKFKELNVQAFRAGRELMQK</sequence>
<reference evidence="3" key="1">
    <citation type="submission" date="2022-02" db="EMBL/GenBank/DDBJ databases">
        <authorList>
            <person name="Leng L."/>
        </authorList>
    </citation>
    <scope>NUCLEOTIDE SEQUENCE</scope>
    <source>
        <strain evidence="3">JI</strain>
    </source>
</reference>
<evidence type="ECO:0000313" key="4">
    <source>
        <dbReference type="Proteomes" id="UP001154312"/>
    </source>
</evidence>
<dbReference type="RefSeq" id="WP_277442005.1">
    <property type="nucleotide sequence ID" value="NZ_JAKOAV010000001.1"/>
</dbReference>
<organism evidence="3 4">
    <name type="scientific">Pelotomaculum isophthalicicum JI</name>
    <dbReference type="NCBI Taxonomy" id="947010"/>
    <lineage>
        <taxon>Bacteria</taxon>
        <taxon>Bacillati</taxon>
        <taxon>Bacillota</taxon>
        <taxon>Clostridia</taxon>
        <taxon>Eubacteriales</taxon>
        <taxon>Desulfotomaculaceae</taxon>
        <taxon>Pelotomaculum</taxon>
    </lineage>
</organism>
<keyword evidence="4" id="KW-1185">Reference proteome</keyword>
<dbReference type="AlphaFoldDB" id="A0A9X4GXJ8"/>
<protein>
    <submittedName>
        <fullName evidence="3">Indolepyruvate oxidoreductase subunit beta</fullName>
    </submittedName>
</protein>
<evidence type="ECO:0000259" key="2">
    <source>
        <dbReference type="Pfam" id="PF01558"/>
    </source>
</evidence>
<comment type="caution">
    <text evidence="3">The sequence shown here is derived from an EMBL/GenBank/DDBJ whole genome shotgun (WGS) entry which is preliminary data.</text>
</comment>
<gene>
    <name evidence="3" type="ORF">L7E55_00550</name>
</gene>
<dbReference type="EMBL" id="JAKOAV010000001">
    <property type="protein sequence ID" value="MDF9406860.1"/>
    <property type="molecule type" value="Genomic_DNA"/>
</dbReference>
<dbReference type="Gene3D" id="3.40.920.10">
    <property type="entry name" value="Pyruvate-ferredoxin oxidoreductase, PFOR, domain III"/>
    <property type="match status" value="1"/>
</dbReference>
<proteinExistence type="predicted"/>
<dbReference type="InterPro" id="IPR002869">
    <property type="entry name" value="Pyrv_flavodox_OxRed_cen"/>
</dbReference>
<dbReference type="PANTHER" id="PTHR43854:SF1">
    <property type="entry name" value="INDOLEPYRUVATE OXIDOREDUCTASE SUBUNIT IORB"/>
    <property type="match status" value="1"/>
</dbReference>
<accession>A0A9X4GXJ8</accession>
<dbReference type="SUPFAM" id="SSF53323">
    <property type="entry name" value="Pyruvate-ferredoxin oxidoreductase, PFOR, domain III"/>
    <property type="match status" value="1"/>
</dbReference>
<dbReference type="InterPro" id="IPR019752">
    <property type="entry name" value="Pyrv/ketoisovalerate_OxRed_cat"/>
</dbReference>
<dbReference type="Proteomes" id="UP001154312">
    <property type="component" value="Unassembled WGS sequence"/>
</dbReference>
<dbReference type="InterPro" id="IPR052198">
    <property type="entry name" value="IorB_Oxidoreductase"/>
</dbReference>
<feature type="domain" description="Pyruvate/ketoisovalerate oxidoreductase catalytic" evidence="2">
    <location>
        <begin position="13"/>
        <end position="192"/>
    </location>
</feature>
<dbReference type="PANTHER" id="PTHR43854">
    <property type="entry name" value="INDOLEPYRUVATE OXIDOREDUCTASE SUBUNIT IORB"/>
    <property type="match status" value="1"/>
</dbReference>
<dbReference type="GO" id="GO:0016903">
    <property type="term" value="F:oxidoreductase activity, acting on the aldehyde or oxo group of donors"/>
    <property type="evidence" value="ECO:0007669"/>
    <property type="project" value="InterPro"/>
</dbReference>
<evidence type="ECO:0000313" key="3">
    <source>
        <dbReference type="EMBL" id="MDF9406860.1"/>
    </source>
</evidence>
<keyword evidence="1" id="KW-0560">Oxidoreductase</keyword>